<gene>
    <name evidence="10" type="ORF">B0J11DRAFT_571954</name>
</gene>
<evidence type="ECO:0000313" key="10">
    <source>
        <dbReference type="EMBL" id="KAH7116243.1"/>
    </source>
</evidence>
<evidence type="ECO:0000256" key="2">
    <source>
        <dbReference type="ARBA" id="ARBA00022723"/>
    </source>
</evidence>
<comment type="subcellular location">
    <subcellularLocation>
        <location evidence="1">Nucleus</location>
    </subcellularLocation>
</comment>
<dbReference type="SMART" id="SM00066">
    <property type="entry name" value="GAL4"/>
    <property type="match status" value="1"/>
</dbReference>
<dbReference type="CDD" id="cd00067">
    <property type="entry name" value="GAL4"/>
    <property type="match status" value="1"/>
</dbReference>
<dbReference type="Gene3D" id="4.10.240.10">
    <property type="entry name" value="Zn(2)-C6 fungal-type DNA-binding domain"/>
    <property type="match status" value="1"/>
</dbReference>
<evidence type="ECO:0000256" key="1">
    <source>
        <dbReference type="ARBA" id="ARBA00004123"/>
    </source>
</evidence>
<dbReference type="GO" id="GO:0043565">
    <property type="term" value="F:sequence-specific DNA binding"/>
    <property type="evidence" value="ECO:0007669"/>
    <property type="project" value="TreeGrafter"/>
</dbReference>
<dbReference type="Proteomes" id="UP000700596">
    <property type="component" value="Unassembled WGS sequence"/>
</dbReference>
<evidence type="ECO:0000259" key="9">
    <source>
        <dbReference type="PROSITE" id="PS50048"/>
    </source>
</evidence>
<proteinExistence type="predicted"/>
<dbReference type="InterPro" id="IPR036864">
    <property type="entry name" value="Zn2-C6_fun-type_DNA-bd_sf"/>
</dbReference>
<keyword evidence="6" id="KW-0804">Transcription</keyword>
<evidence type="ECO:0000256" key="7">
    <source>
        <dbReference type="ARBA" id="ARBA00023242"/>
    </source>
</evidence>
<evidence type="ECO:0000256" key="4">
    <source>
        <dbReference type="ARBA" id="ARBA00023015"/>
    </source>
</evidence>
<evidence type="ECO:0000313" key="11">
    <source>
        <dbReference type="Proteomes" id="UP000700596"/>
    </source>
</evidence>
<dbReference type="PANTHER" id="PTHR47782:SF12">
    <property type="entry name" value="ZN(II)2CYS6 TRANSCRIPTION FACTOR (EUROFUNG)"/>
    <property type="match status" value="1"/>
</dbReference>
<dbReference type="GO" id="GO:0000981">
    <property type="term" value="F:DNA-binding transcription factor activity, RNA polymerase II-specific"/>
    <property type="evidence" value="ECO:0007669"/>
    <property type="project" value="InterPro"/>
</dbReference>
<keyword evidence="3" id="KW-0862">Zinc</keyword>
<feature type="compositionally biased region" description="Polar residues" evidence="8">
    <location>
        <begin position="284"/>
        <end position="299"/>
    </location>
</feature>
<feature type="region of interest" description="Disordered" evidence="8">
    <location>
        <begin position="1"/>
        <end position="25"/>
    </location>
</feature>
<dbReference type="PROSITE" id="PS00463">
    <property type="entry name" value="ZN2_CY6_FUNGAL_1"/>
    <property type="match status" value="1"/>
</dbReference>
<dbReference type="GO" id="GO:0008270">
    <property type="term" value="F:zinc ion binding"/>
    <property type="evidence" value="ECO:0007669"/>
    <property type="project" value="InterPro"/>
</dbReference>
<keyword evidence="7" id="KW-0539">Nucleus</keyword>
<keyword evidence="2" id="KW-0479">Metal-binding</keyword>
<dbReference type="EMBL" id="JAGMWT010000015">
    <property type="protein sequence ID" value="KAH7116243.1"/>
    <property type="molecule type" value="Genomic_DNA"/>
</dbReference>
<evidence type="ECO:0000256" key="3">
    <source>
        <dbReference type="ARBA" id="ARBA00022833"/>
    </source>
</evidence>
<keyword evidence="4" id="KW-0805">Transcription regulation</keyword>
<protein>
    <recommendedName>
        <fullName evidence="9">Zn(2)-C6 fungal-type domain-containing protein</fullName>
    </recommendedName>
</protein>
<feature type="domain" description="Zn(2)-C6 fungal-type" evidence="9">
    <location>
        <begin position="34"/>
        <end position="63"/>
    </location>
</feature>
<dbReference type="InterPro" id="IPR052202">
    <property type="entry name" value="Yeast_MetPath_Reg"/>
</dbReference>
<feature type="compositionally biased region" description="Polar residues" evidence="8">
    <location>
        <begin position="242"/>
        <end position="252"/>
    </location>
</feature>
<sequence length="449" mass="48926">MCPFTSFPEGEGPNRFSPSSVKDWQPRRKSVSNACERCRRRKIRCDGSTPCGTCSRFSLPCVRTQKTKEVLASEHQAMLESRIHQLESQLAAHVNSPMHGMEGIESIDSSLMSGSSSFDWQSPPPQLSLDTAFPAPFTPGQDMDLGSFSAGSIASLPSIAITECEHNPNISSPISPVPSFWSGTTRASSPELQPTSAPQYPPSLPMSARSQTFSPPAGLHGGESWEFLGQQDDGQLKPHAAHSQTFSRRTSVSSASLDSDEASEDLQPLAPIPRLPRQGIFSPRTESPISSGTPTASFTDRSRAMDAIPLPSRFEAETLTTEFVHFIDSISGPKPYSLSPAVFAKLCEAVYPEPGSRSSSVDNTLSQKVVRFHVFMAMAIGMKVRIRDSPEPSNALLDRCYELAMQQTSSAVFWQEQGSVEAAQLMSIFASIRKEVAVEPKPLQHAFSW</sequence>
<feature type="compositionally biased region" description="Polar residues" evidence="8">
    <location>
        <begin position="181"/>
        <end position="198"/>
    </location>
</feature>
<dbReference type="GO" id="GO:0005634">
    <property type="term" value="C:nucleus"/>
    <property type="evidence" value="ECO:0007669"/>
    <property type="project" value="UniProtKB-SubCell"/>
</dbReference>
<name>A0A9P9DBS2_9PLEO</name>
<dbReference type="Pfam" id="PF00172">
    <property type="entry name" value="Zn_clus"/>
    <property type="match status" value="1"/>
</dbReference>
<keyword evidence="11" id="KW-1185">Reference proteome</keyword>
<keyword evidence="5" id="KW-0238">DNA-binding</keyword>
<feature type="region of interest" description="Disordered" evidence="8">
    <location>
        <begin position="181"/>
        <end position="299"/>
    </location>
</feature>
<dbReference type="OrthoDB" id="9986881at2759"/>
<dbReference type="InterPro" id="IPR001138">
    <property type="entry name" value="Zn2Cys6_DnaBD"/>
</dbReference>
<dbReference type="SUPFAM" id="SSF57701">
    <property type="entry name" value="Zn2/Cys6 DNA-binding domain"/>
    <property type="match status" value="1"/>
</dbReference>
<evidence type="ECO:0000256" key="8">
    <source>
        <dbReference type="SAM" id="MobiDB-lite"/>
    </source>
</evidence>
<dbReference type="AlphaFoldDB" id="A0A9P9DBS2"/>
<organism evidence="10 11">
    <name type="scientific">Dendryphion nanum</name>
    <dbReference type="NCBI Taxonomy" id="256645"/>
    <lineage>
        <taxon>Eukaryota</taxon>
        <taxon>Fungi</taxon>
        <taxon>Dikarya</taxon>
        <taxon>Ascomycota</taxon>
        <taxon>Pezizomycotina</taxon>
        <taxon>Dothideomycetes</taxon>
        <taxon>Pleosporomycetidae</taxon>
        <taxon>Pleosporales</taxon>
        <taxon>Torulaceae</taxon>
        <taxon>Dendryphion</taxon>
    </lineage>
</organism>
<dbReference type="PANTHER" id="PTHR47782">
    <property type="entry name" value="ZN(II)2CYS6 TRANSCRIPTION FACTOR (EUROFUNG)-RELATED"/>
    <property type="match status" value="1"/>
</dbReference>
<accession>A0A9P9DBS2</accession>
<dbReference type="GO" id="GO:0045944">
    <property type="term" value="P:positive regulation of transcription by RNA polymerase II"/>
    <property type="evidence" value="ECO:0007669"/>
    <property type="project" value="TreeGrafter"/>
</dbReference>
<evidence type="ECO:0000256" key="5">
    <source>
        <dbReference type="ARBA" id="ARBA00023125"/>
    </source>
</evidence>
<dbReference type="PROSITE" id="PS50048">
    <property type="entry name" value="ZN2_CY6_FUNGAL_2"/>
    <property type="match status" value="1"/>
</dbReference>
<comment type="caution">
    <text evidence="10">The sequence shown here is derived from an EMBL/GenBank/DDBJ whole genome shotgun (WGS) entry which is preliminary data.</text>
</comment>
<reference evidence="10" key="1">
    <citation type="journal article" date="2021" name="Nat. Commun.">
        <title>Genetic determinants of endophytism in the Arabidopsis root mycobiome.</title>
        <authorList>
            <person name="Mesny F."/>
            <person name="Miyauchi S."/>
            <person name="Thiergart T."/>
            <person name="Pickel B."/>
            <person name="Atanasova L."/>
            <person name="Karlsson M."/>
            <person name="Huettel B."/>
            <person name="Barry K.W."/>
            <person name="Haridas S."/>
            <person name="Chen C."/>
            <person name="Bauer D."/>
            <person name="Andreopoulos W."/>
            <person name="Pangilinan J."/>
            <person name="LaButti K."/>
            <person name="Riley R."/>
            <person name="Lipzen A."/>
            <person name="Clum A."/>
            <person name="Drula E."/>
            <person name="Henrissat B."/>
            <person name="Kohler A."/>
            <person name="Grigoriev I.V."/>
            <person name="Martin F.M."/>
            <person name="Hacquard S."/>
        </authorList>
    </citation>
    <scope>NUCLEOTIDE SEQUENCE</scope>
    <source>
        <strain evidence="10">MPI-CAGE-CH-0243</strain>
    </source>
</reference>
<evidence type="ECO:0000256" key="6">
    <source>
        <dbReference type="ARBA" id="ARBA00023163"/>
    </source>
</evidence>